<protein>
    <recommendedName>
        <fullName evidence="4">HMG box domain-containing protein</fullName>
    </recommendedName>
</protein>
<dbReference type="EMBL" id="JARKIF010000007">
    <property type="protein sequence ID" value="KAJ7635261.1"/>
    <property type="molecule type" value="Genomic_DNA"/>
</dbReference>
<accession>A0AAD7C053</accession>
<dbReference type="SUPFAM" id="SSF47095">
    <property type="entry name" value="HMG-box"/>
    <property type="match status" value="1"/>
</dbReference>
<reference evidence="2" key="1">
    <citation type="submission" date="2023-03" db="EMBL/GenBank/DDBJ databases">
        <title>Massive genome expansion in bonnet fungi (Mycena s.s.) driven by repeated elements and novel gene families across ecological guilds.</title>
        <authorList>
            <consortium name="Lawrence Berkeley National Laboratory"/>
            <person name="Harder C.B."/>
            <person name="Miyauchi S."/>
            <person name="Viragh M."/>
            <person name="Kuo A."/>
            <person name="Thoen E."/>
            <person name="Andreopoulos B."/>
            <person name="Lu D."/>
            <person name="Skrede I."/>
            <person name="Drula E."/>
            <person name="Henrissat B."/>
            <person name="Morin E."/>
            <person name="Kohler A."/>
            <person name="Barry K."/>
            <person name="LaButti K."/>
            <person name="Morin E."/>
            <person name="Salamov A."/>
            <person name="Lipzen A."/>
            <person name="Mereny Z."/>
            <person name="Hegedus B."/>
            <person name="Baldrian P."/>
            <person name="Stursova M."/>
            <person name="Weitz H."/>
            <person name="Taylor A."/>
            <person name="Grigoriev I.V."/>
            <person name="Nagy L.G."/>
            <person name="Martin F."/>
            <person name="Kauserud H."/>
        </authorList>
    </citation>
    <scope>NUCLEOTIDE SEQUENCE</scope>
    <source>
        <strain evidence="2">9284</strain>
    </source>
</reference>
<keyword evidence="3" id="KW-1185">Reference proteome</keyword>
<feature type="compositionally biased region" description="Low complexity" evidence="1">
    <location>
        <begin position="1"/>
        <end position="17"/>
    </location>
</feature>
<evidence type="ECO:0000313" key="3">
    <source>
        <dbReference type="Proteomes" id="UP001221142"/>
    </source>
</evidence>
<sequence>MPSSLSSSSSHSSHAPSGPGNEPLIPRPPNAFICFRMEVAKNLREPDSLSRLRMAHETKATAEMYEKQPYVDMTNELDTAHKFLYPDYKYAPIHRAAKKDKQAARARSKTRSPRGGPGGSHLRMVPYPNSSINHVHSPPPTQRHHPVWPAQSAAPPNMMPFAAYSPSAPSSTSSSNSAPTCTYEFNEVDPSECQDFEALYQQYLDPSTHAEPESRRG</sequence>
<dbReference type="Gene3D" id="1.10.30.10">
    <property type="entry name" value="High mobility group box domain"/>
    <property type="match status" value="1"/>
</dbReference>
<dbReference type="AlphaFoldDB" id="A0AAD7C053"/>
<feature type="region of interest" description="Disordered" evidence="1">
    <location>
        <begin position="1"/>
        <end position="27"/>
    </location>
</feature>
<dbReference type="InterPro" id="IPR036910">
    <property type="entry name" value="HMG_box_dom_sf"/>
</dbReference>
<feature type="region of interest" description="Disordered" evidence="1">
    <location>
        <begin position="96"/>
        <end position="184"/>
    </location>
</feature>
<evidence type="ECO:0000313" key="2">
    <source>
        <dbReference type="EMBL" id="KAJ7635261.1"/>
    </source>
</evidence>
<dbReference type="Proteomes" id="UP001221142">
    <property type="component" value="Unassembled WGS sequence"/>
</dbReference>
<organism evidence="2 3">
    <name type="scientific">Roridomyces roridus</name>
    <dbReference type="NCBI Taxonomy" id="1738132"/>
    <lineage>
        <taxon>Eukaryota</taxon>
        <taxon>Fungi</taxon>
        <taxon>Dikarya</taxon>
        <taxon>Basidiomycota</taxon>
        <taxon>Agaricomycotina</taxon>
        <taxon>Agaricomycetes</taxon>
        <taxon>Agaricomycetidae</taxon>
        <taxon>Agaricales</taxon>
        <taxon>Marasmiineae</taxon>
        <taxon>Mycenaceae</taxon>
        <taxon>Roridomyces</taxon>
    </lineage>
</organism>
<evidence type="ECO:0008006" key="4">
    <source>
        <dbReference type="Google" id="ProtNLM"/>
    </source>
</evidence>
<name>A0AAD7C053_9AGAR</name>
<proteinExistence type="predicted"/>
<evidence type="ECO:0000256" key="1">
    <source>
        <dbReference type="SAM" id="MobiDB-lite"/>
    </source>
</evidence>
<feature type="compositionally biased region" description="Low complexity" evidence="1">
    <location>
        <begin position="160"/>
        <end position="179"/>
    </location>
</feature>
<comment type="caution">
    <text evidence="2">The sequence shown here is derived from an EMBL/GenBank/DDBJ whole genome shotgun (WGS) entry which is preliminary data.</text>
</comment>
<gene>
    <name evidence="2" type="ORF">FB45DRAFT_1026144</name>
</gene>